<comment type="caution">
    <text evidence="2">The sequence shown here is derived from an EMBL/GenBank/DDBJ whole genome shotgun (WGS) entry which is preliminary data.</text>
</comment>
<name>A0ABS2QTP8_9BACI</name>
<dbReference type="Proteomes" id="UP000809829">
    <property type="component" value="Unassembled WGS sequence"/>
</dbReference>
<proteinExistence type="predicted"/>
<dbReference type="RefSeq" id="WP_205186189.1">
    <property type="nucleotide sequence ID" value="NZ_JAFBFC010000003.1"/>
</dbReference>
<evidence type="ECO:0000313" key="2">
    <source>
        <dbReference type="EMBL" id="MBM7702849.1"/>
    </source>
</evidence>
<accession>A0ABS2QTP8</accession>
<evidence type="ECO:0000313" key="3">
    <source>
        <dbReference type="Proteomes" id="UP000809829"/>
    </source>
</evidence>
<dbReference type="PANTHER" id="PTHR30237">
    <property type="entry name" value="MURAMOYLTETRAPEPTIDE CARBOXYPEPTIDASE"/>
    <property type="match status" value="1"/>
</dbReference>
<evidence type="ECO:0000259" key="1">
    <source>
        <dbReference type="Pfam" id="PF17676"/>
    </source>
</evidence>
<dbReference type="Pfam" id="PF17676">
    <property type="entry name" value="Peptidase_S66C"/>
    <property type="match status" value="1"/>
</dbReference>
<dbReference type="InterPro" id="IPR040921">
    <property type="entry name" value="Peptidase_S66C"/>
</dbReference>
<dbReference type="PANTHER" id="PTHR30237:SF5">
    <property type="entry name" value="CARBOXYPEPTIDASE VC_A0337-RELATED"/>
    <property type="match status" value="1"/>
</dbReference>
<gene>
    <name evidence="2" type="ORF">JOC83_001696</name>
</gene>
<keyword evidence="3" id="KW-1185">Reference proteome</keyword>
<dbReference type="SUPFAM" id="SSF141986">
    <property type="entry name" value="LD-carboxypeptidase A C-terminal domain-like"/>
    <property type="match status" value="1"/>
</dbReference>
<dbReference type="InterPro" id="IPR003507">
    <property type="entry name" value="S66_fam"/>
</dbReference>
<feature type="domain" description="LD-carboxypeptidase C-terminal" evidence="1">
    <location>
        <begin position="47"/>
        <end position="162"/>
    </location>
</feature>
<dbReference type="InterPro" id="IPR027461">
    <property type="entry name" value="Carboxypeptidase_A_C_sf"/>
</dbReference>
<keyword evidence="2" id="KW-0645">Protease</keyword>
<reference evidence="2 3" key="1">
    <citation type="submission" date="2021-01" db="EMBL/GenBank/DDBJ databases">
        <title>Genomic Encyclopedia of Type Strains, Phase IV (KMG-IV): sequencing the most valuable type-strain genomes for metagenomic binning, comparative biology and taxonomic classification.</title>
        <authorList>
            <person name="Goeker M."/>
        </authorList>
    </citation>
    <scope>NUCLEOTIDE SEQUENCE [LARGE SCALE GENOMIC DNA]</scope>
    <source>
        <strain evidence="2 3">DSM 104297</strain>
    </source>
</reference>
<sequence>MEHRGLEPLTSTLPEMWSDEAVNWETKTTEKTLYQNEWICAAEGVSEGRLIGGNLNAMYGILGSSYMPTIQEGDILLIEDCAKNIAVVEKNVAMLKVNGIFDKVGGIILGKHEQYDDLGTGRKPYEVLLEIMDDRNIPVLADFDCCHTHPMHPMPIGRKVTLDATNKKVSLIEEWL</sequence>
<keyword evidence="2" id="KW-0378">Hydrolase</keyword>
<dbReference type="EMBL" id="JAFBFC010000003">
    <property type="protein sequence ID" value="MBM7702849.1"/>
    <property type="molecule type" value="Genomic_DNA"/>
</dbReference>
<keyword evidence="2" id="KW-0121">Carboxypeptidase</keyword>
<organism evidence="2 3">
    <name type="scientific">Priestia iocasae</name>
    <dbReference type="NCBI Taxonomy" id="2291674"/>
    <lineage>
        <taxon>Bacteria</taxon>
        <taxon>Bacillati</taxon>
        <taxon>Bacillota</taxon>
        <taxon>Bacilli</taxon>
        <taxon>Bacillales</taxon>
        <taxon>Bacillaceae</taxon>
        <taxon>Priestia</taxon>
    </lineage>
</organism>
<protein>
    <submittedName>
        <fullName evidence="2">Muramoyltetrapeptide carboxypeptidase LdcA involved in peptidoglycan recycling</fullName>
    </submittedName>
</protein>
<dbReference type="Gene3D" id="3.50.30.60">
    <property type="entry name" value="LD-carboxypeptidase A C-terminal domain-like"/>
    <property type="match status" value="1"/>
</dbReference>
<dbReference type="GO" id="GO:0004180">
    <property type="term" value="F:carboxypeptidase activity"/>
    <property type="evidence" value="ECO:0007669"/>
    <property type="project" value="UniProtKB-KW"/>
</dbReference>